<comment type="similarity">
    <text evidence="2 9 10">Belongs to the acetokinase family.</text>
</comment>
<evidence type="ECO:0000256" key="3">
    <source>
        <dbReference type="ARBA" id="ARBA00022490"/>
    </source>
</evidence>
<dbReference type="PRINTS" id="PR00471">
    <property type="entry name" value="ACETATEKNASE"/>
</dbReference>
<dbReference type="RefSeq" id="WP_017456645.1">
    <property type="nucleotide sequence ID" value="NZ_FMUI01000002.1"/>
</dbReference>
<evidence type="ECO:0000256" key="8">
    <source>
        <dbReference type="ARBA" id="ARBA00048596"/>
    </source>
</evidence>
<dbReference type="PROSITE" id="PS01075">
    <property type="entry name" value="ACETATE_KINASE_1"/>
    <property type="match status" value="1"/>
</dbReference>
<organism evidence="11 12">
    <name type="scientific">Kosakonia sacchari</name>
    <dbReference type="NCBI Taxonomy" id="1158459"/>
    <lineage>
        <taxon>Bacteria</taxon>
        <taxon>Pseudomonadati</taxon>
        <taxon>Pseudomonadota</taxon>
        <taxon>Gammaproteobacteria</taxon>
        <taxon>Enterobacterales</taxon>
        <taxon>Enterobacteriaceae</taxon>
        <taxon>Kosakonia</taxon>
    </lineage>
</organism>
<keyword evidence="5 9" id="KW-0547">Nucleotide-binding</keyword>
<dbReference type="GeneID" id="23847405"/>
<comment type="subcellular location">
    <subcellularLocation>
        <location evidence="1 9">Cytoplasm</location>
    </subcellularLocation>
</comment>
<evidence type="ECO:0000256" key="9">
    <source>
        <dbReference type="HAMAP-Rule" id="MF_00542"/>
    </source>
</evidence>
<dbReference type="InterPro" id="IPR023865">
    <property type="entry name" value="Aliphatic_acid_kinase_CS"/>
</dbReference>
<evidence type="ECO:0000256" key="4">
    <source>
        <dbReference type="ARBA" id="ARBA00022679"/>
    </source>
</evidence>
<dbReference type="GO" id="GO:0006083">
    <property type="term" value="P:acetate metabolic process"/>
    <property type="evidence" value="ECO:0007669"/>
    <property type="project" value="TreeGrafter"/>
</dbReference>
<dbReference type="AlphaFoldDB" id="A0A1G4XAV6"/>
<dbReference type="EC" id="2.7.2.7" evidence="9"/>
<dbReference type="PANTHER" id="PTHR21060:SF3">
    <property type="entry name" value="BUTYRATE KINASE 2-RELATED"/>
    <property type="match status" value="1"/>
</dbReference>
<dbReference type="PIRSF" id="PIRSF036458">
    <property type="entry name" value="Butyrate_kin"/>
    <property type="match status" value="1"/>
</dbReference>
<evidence type="ECO:0000256" key="5">
    <source>
        <dbReference type="ARBA" id="ARBA00022741"/>
    </source>
</evidence>
<evidence type="ECO:0000256" key="10">
    <source>
        <dbReference type="RuleBase" id="RU003835"/>
    </source>
</evidence>
<comment type="catalytic activity">
    <reaction evidence="8 9">
        <text>butanoate + ATP = butanoyl phosphate + ADP</text>
        <dbReference type="Rhea" id="RHEA:13585"/>
        <dbReference type="ChEBI" id="CHEBI:17968"/>
        <dbReference type="ChEBI" id="CHEBI:30616"/>
        <dbReference type="ChEBI" id="CHEBI:58079"/>
        <dbReference type="ChEBI" id="CHEBI:456216"/>
        <dbReference type="EC" id="2.7.2.7"/>
    </reaction>
</comment>
<dbReference type="Pfam" id="PF00871">
    <property type="entry name" value="Acetate_kinase"/>
    <property type="match status" value="1"/>
</dbReference>
<dbReference type="NCBIfam" id="NF002834">
    <property type="entry name" value="PRK03011.1-5"/>
    <property type="match status" value="1"/>
</dbReference>
<dbReference type="InterPro" id="IPR043129">
    <property type="entry name" value="ATPase_NBD"/>
</dbReference>
<keyword evidence="3 9" id="KW-0963">Cytoplasm</keyword>
<dbReference type="PROSITE" id="PS01076">
    <property type="entry name" value="ACETATE_KINASE_2"/>
    <property type="match status" value="1"/>
</dbReference>
<dbReference type="GO" id="GO:0047761">
    <property type="term" value="F:butyrate kinase activity"/>
    <property type="evidence" value="ECO:0007669"/>
    <property type="project" value="UniProtKB-UniRule"/>
</dbReference>
<dbReference type="PANTHER" id="PTHR21060">
    <property type="entry name" value="ACETATE KINASE"/>
    <property type="match status" value="1"/>
</dbReference>
<evidence type="ECO:0000256" key="1">
    <source>
        <dbReference type="ARBA" id="ARBA00004496"/>
    </source>
</evidence>
<dbReference type="EMBL" id="FMUI01000002">
    <property type="protein sequence ID" value="SCX38054.1"/>
    <property type="molecule type" value="Genomic_DNA"/>
</dbReference>
<name>A0A1G4XAV6_9ENTR</name>
<evidence type="ECO:0000313" key="12">
    <source>
        <dbReference type="Proteomes" id="UP000183569"/>
    </source>
</evidence>
<comment type="caution">
    <text evidence="11">The sequence shown here is derived from an EMBL/GenBank/DDBJ whole genome shotgun (WGS) entry which is preliminary data.</text>
</comment>
<dbReference type="Gene3D" id="3.30.420.40">
    <property type="match status" value="2"/>
</dbReference>
<keyword evidence="7 9" id="KW-0067">ATP-binding</keyword>
<dbReference type="GO" id="GO:0005524">
    <property type="term" value="F:ATP binding"/>
    <property type="evidence" value="ECO:0007669"/>
    <property type="project" value="UniProtKB-KW"/>
</dbReference>
<evidence type="ECO:0000256" key="7">
    <source>
        <dbReference type="ARBA" id="ARBA00022840"/>
    </source>
</evidence>
<dbReference type="GO" id="GO:0005737">
    <property type="term" value="C:cytoplasm"/>
    <property type="evidence" value="ECO:0007669"/>
    <property type="project" value="UniProtKB-SubCell"/>
</dbReference>
<sequence>MYILVINPGSTSTKIAIYNNRTQLIYRTFNHDEKEMAAFSTVLDQKTFRKQIILDILQEHGFRLNDIDIFIGRGGLVRHLQSGVYRINDDYIHDASVGLNGEHASNLGAILAWELARAVNKEEMAYTVDPVVVDEYDPIAKISGMPEISRVGAFHALNQKAVAHRYATETNRPYSALKLIVAHLGGGISVGAHRDGRIVDVNSALGGDGPFSPERAGRLPSYELLKLCFSGQYTYAQLKKKLIGEGGVYGYLGTKDIRDVEQQIMDGNKKARDILEAMAYQIAKEIASCAAVLEGWVDAIIITGGIAYNRRIVELIRQRVSFITPEIVIYPGEDEMFALADGVLAAMEGQRELVEY</sequence>
<reference evidence="11 12" key="1">
    <citation type="submission" date="2016-10" db="EMBL/GenBank/DDBJ databases">
        <authorList>
            <person name="Varghese N."/>
            <person name="Submissions S."/>
        </authorList>
    </citation>
    <scope>NUCLEOTIDE SEQUENCE [LARGE SCALE GENOMIC DNA]</scope>
    <source>
        <strain evidence="11 12">CGMCC 1.12102</strain>
    </source>
</reference>
<accession>A0A1G4XAV6</accession>
<gene>
    <name evidence="9" type="primary">buk</name>
    <name evidence="11" type="ORF">SAMN02927897_00181</name>
</gene>
<protein>
    <recommendedName>
        <fullName evidence="9">Probable butyrate kinase</fullName>
        <shortName evidence="9">BK</shortName>
        <ecNumber evidence="9">2.7.2.7</ecNumber>
    </recommendedName>
    <alternativeName>
        <fullName evidence="9">Branched-chain carboxylic acid kinase</fullName>
    </alternativeName>
</protein>
<keyword evidence="6 9" id="KW-0418">Kinase</keyword>
<dbReference type="Proteomes" id="UP000183569">
    <property type="component" value="Unassembled WGS sequence"/>
</dbReference>
<keyword evidence="4 9" id="KW-0808">Transferase</keyword>
<dbReference type="NCBIfam" id="TIGR02707">
    <property type="entry name" value="butyr_kinase"/>
    <property type="match status" value="1"/>
</dbReference>
<dbReference type="InterPro" id="IPR011245">
    <property type="entry name" value="Butyrate_kin"/>
</dbReference>
<dbReference type="InterPro" id="IPR000890">
    <property type="entry name" value="Aliphatic_acid_kin_short-chain"/>
</dbReference>
<evidence type="ECO:0000313" key="11">
    <source>
        <dbReference type="EMBL" id="SCX38054.1"/>
    </source>
</evidence>
<evidence type="ECO:0000256" key="6">
    <source>
        <dbReference type="ARBA" id="ARBA00022777"/>
    </source>
</evidence>
<dbReference type="GO" id="GO:0008776">
    <property type="term" value="F:acetate kinase activity"/>
    <property type="evidence" value="ECO:0007669"/>
    <property type="project" value="TreeGrafter"/>
</dbReference>
<evidence type="ECO:0000256" key="2">
    <source>
        <dbReference type="ARBA" id="ARBA00008748"/>
    </source>
</evidence>
<dbReference type="CDD" id="cd24011">
    <property type="entry name" value="ASKHA_NBD_BK"/>
    <property type="match status" value="1"/>
</dbReference>
<dbReference type="SUPFAM" id="SSF53067">
    <property type="entry name" value="Actin-like ATPase domain"/>
    <property type="match status" value="2"/>
</dbReference>
<dbReference type="HAMAP" id="MF_00542">
    <property type="entry name" value="Butyrate_kinase"/>
    <property type="match status" value="1"/>
</dbReference>
<proteinExistence type="inferred from homology"/>